<dbReference type="InterPro" id="IPR006102">
    <property type="entry name" value="Ig-like_GH2"/>
</dbReference>
<gene>
    <name evidence="17" type="ORF">MKQ68_18105</name>
</gene>
<evidence type="ECO:0000259" key="13">
    <source>
        <dbReference type="Pfam" id="PF00703"/>
    </source>
</evidence>
<dbReference type="RefSeq" id="WP_264280340.1">
    <property type="nucleotide sequence ID" value="NZ_CP107006.1"/>
</dbReference>
<keyword evidence="9" id="KW-0326">Glycosidase</keyword>
<evidence type="ECO:0000256" key="10">
    <source>
        <dbReference type="ARBA" id="ARBA00038429"/>
    </source>
</evidence>
<comment type="subunit">
    <text evidence="4">Homodimer.</text>
</comment>
<dbReference type="PANTHER" id="PTHR43730:SF1">
    <property type="entry name" value="BETA-MANNOSIDASE"/>
    <property type="match status" value="1"/>
</dbReference>
<evidence type="ECO:0000256" key="9">
    <source>
        <dbReference type="ARBA" id="ARBA00023295"/>
    </source>
</evidence>
<dbReference type="GO" id="GO:0016787">
    <property type="term" value="F:hydrolase activity"/>
    <property type="evidence" value="ECO:0007669"/>
    <property type="project" value="UniProtKB-KW"/>
</dbReference>
<comment type="catalytic activity">
    <reaction evidence="1">
        <text>Hydrolysis of terminal, non-reducing beta-D-mannose residues in beta-D-mannosides.</text>
        <dbReference type="EC" id="3.2.1.25"/>
    </reaction>
</comment>
<dbReference type="Pfam" id="PF17753">
    <property type="entry name" value="Ig_mannosidase"/>
    <property type="match status" value="1"/>
</dbReference>
<proteinExistence type="inferred from homology"/>
<evidence type="ECO:0000256" key="2">
    <source>
        <dbReference type="ARBA" id="ARBA00004613"/>
    </source>
</evidence>
<dbReference type="SUPFAM" id="SSF49303">
    <property type="entry name" value="beta-Galactosidase/glucuronidase domain"/>
    <property type="match status" value="3"/>
</dbReference>
<evidence type="ECO:0000256" key="11">
    <source>
        <dbReference type="ARBA" id="ARBA00041069"/>
    </source>
</evidence>
<dbReference type="PANTHER" id="PTHR43730">
    <property type="entry name" value="BETA-MANNOSIDASE"/>
    <property type="match status" value="1"/>
</dbReference>
<reference evidence="17" key="1">
    <citation type="submission" date="2022-10" db="EMBL/GenBank/DDBJ databases">
        <title>Chitinophaga sp. nov., isolated from soil.</title>
        <authorList>
            <person name="Jeon C.O."/>
        </authorList>
    </citation>
    <scope>NUCLEOTIDE SEQUENCE</scope>
    <source>
        <strain evidence="17">R8</strain>
    </source>
</reference>
<evidence type="ECO:0000256" key="3">
    <source>
        <dbReference type="ARBA" id="ARBA00004740"/>
    </source>
</evidence>
<evidence type="ECO:0000313" key="17">
    <source>
        <dbReference type="EMBL" id="UYQ92002.1"/>
    </source>
</evidence>
<dbReference type="InterPro" id="IPR017853">
    <property type="entry name" value="GH"/>
</dbReference>
<dbReference type="Pfam" id="PF17786">
    <property type="entry name" value="Mannosidase_ig"/>
    <property type="match status" value="1"/>
</dbReference>
<dbReference type="InterPro" id="IPR054593">
    <property type="entry name" value="Beta-mannosidase-like_N2"/>
</dbReference>
<dbReference type="Gene3D" id="2.60.40.10">
    <property type="entry name" value="Immunoglobulins"/>
    <property type="match status" value="3"/>
</dbReference>
<comment type="subcellular location">
    <subcellularLocation>
        <location evidence="2">Secreted</location>
    </subcellularLocation>
</comment>
<dbReference type="SUPFAM" id="SSF51445">
    <property type="entry name" value="(Trans)glycosidases"/>
    <property type="match status" value="1"/>
</dbReference>
<evidence type="ECO:0000256" key="4">
    <source>
        <dbReference type="ARBA" id="ARBA00011738"/>
    </source>
</evidence>
<dbReference type="InterPro" id="IPR008979">
    <property type="entry name" value="Galactose-bd-like_sf"/>
</dbReference>
<evidence type="ECO:0000256" key="12">
    <source>
        <dbReference type="ARBA" id="ARBA00041614"/>
    </source>
</evidence>
<evidence type="ECO:0000259" key="16">
    <source>
        <dbReference type="Pfam" id="PF22666"/>
    </source>
</evidence>
<evidence type="ECO:0000313" key="18">
    <source>
        <dbReference type="Proteomes" id="UP001162741"/>
    </source>
</evidence>
<dbReference type="EC" id="3.2.1.25" evidence="5"/>
<dbReference type="InterPro" id="IPR050887">
    <property type="entry name" value="Beta-mannosidase_GH2"/>
</dbReference>
<dbReference type="InterPro" id="IPR041447">
    <property type="entry name" value="Mannosidase_ig"/>
</dbReference>
<organism evidence="17 18">
    <name type="scientific">Chitinophaga horti</name>
    <dbReference type="NCBI Taxonomy" id="2920382"/>
    <lineage>
        <taxon>Bacteria</taxon>
        <taxon>Pseudomonadati</taxon>
        <taxon>Bacteroidota</taxon>
        <taxon>Chitinophagia</taxon>
        <taxon>Chitinophagales</taxon>
        <taxon>Chitinophagaceae</taxon>
        <taxon>Chitinophaga</taxon>
    </lineage>
</organism>
<dbReference type="Pfam" id="PF00703">
    <property type="entry name" value="Glyco_hydro_2"/>
    <property type="match status" value="1"/>
</dbReference>
<comment type="pathway">
    <text evidence="3">Glycan metabolism; N-glycan degradation.</text>
</comment>
<evidence type="ECO:0000256" key="6">
    <source>
        <dbReference type="ARBA" id="ARBA00022525"/>
    </source>
</evidence>
<dbReference type="Proteomes" id="UP001162741">
    <property type="component" value="Chromosome"/>
</dbReference>
<evidence type="ECO:0000256" key="7">
    <source>
        <dbReference type="ARBA" id="ARBA00022801"/>
    </source>
</evidence>
<keyword evidence="7 17" id="KW-0378">Hydrolase</keyword>
<accession>A0ABY6J032</accession>
<dbReference type="EMBL" id="CP107006">
    <property type="protein sequence ID" value="UYQ92002.1"/>
    <property type="molecule type" value="Genomic_DNA"/>
</dbReference>
<comment type="similarity">
    <text evidence="10">Belongs to the glycosyl hydrolase 2 family. Beta-mannosidase B subfamily.</text>
</comment>
<evidence type="ECO:0000256" key="5">
    <source>
        <dbReference type="ARBA" id="ARBA00012754"/>
    </source>
</evidence>
<evidence type="ECO:0000256" key="1">
    <source>
        <dbReference type="ARBA" id="ARBA00000829"/>
    </source>
</evidence>
<evidence type="ECO:0000259" key="15">
    <source>
        <dbReference type="Pfam" id="PF17786"/>
    </source>
</evidence>
<dbReference type="Gene3D" id="2.60.120.260">
    <property type="entry name" value="Galactose-binding domain-like"/>
    <property type="match status" value="1"/>
</dbReference>
<dbReference type="SUPFAM" id="SSF49785">
    <property type="entry name" value="Galactose-binding domain-like"/>
    <property type="match status" value="1"/>
</dbReference>
<evidence type="ECO:0000259" key="14">
    <source>
        <dbReference type="Pfam" id="PF17753"/>
    </source>
</evidence>
<feature type="domain" description="Beta-mannosidase Ig-fold" evidence="14">
    <location>
        <begin position="755"/>
        <end position="833"/>
    </location>
</feature>
<name>A0ABY6J032_9BACT</name>
<keyword evidence="6" id="KW-0964">Secreted</keyword>
<feature type="domain" description="Mannosidase Ig/CBM-like" evidence="15">
    <location>
        <begin position="663"/>
        <end position="751"/>
    </location>
</feature>
<keyword evidence="18" id="KW-1185">Reference proteome</keyword>
<sequence>MNTLSAQTQRISLHNGWEFRRLDEQQWRPATVPGTVHTDLLNNKLIPDPFFGTNEKGLQWLDKLDWEYRCQVAVPASLLAQPGVELVTEGLDTYAEVFVNDQPVMQTQNMFVARKASVKQFLKAGANEIRIRFKSPTKTDMPKFLRDGFLYPAGNDQMDIPLSVYARKAPYHYGWDWGPRLVTSGIWRPVYLQATGHALAEEIWVKQLQLNDKKASMAATATVDVQQSGKYRLVVHSPEKAFKDQSINLELAAGKHPVNLPFEIGNPQRWWPSGLGAQKLYNVQVSLLEGRDTLSAQTQRIGLRTIEIVNKTDAQGESFFVKVNGVPVFMKGANYIPQDNFLPRVTDERYRKLFSDMKTANFNMVRVWGGGIYENDLFYDLADENGILVWQDFMFACSLYPSDKDFLAQVQAEADYNIKRLRTHASLALWCGNNEVGVAIKNWGWKEGYGYTDENWKALLAGYDKLFKDVLPAAVKANDPERFYFHSSPISNWGTPQDFTKGDNHYWGVWHGMEWFDAYETHIPRFMSEYGFQSFPDLHSVRRFANEGDYNINSFVMMSHQRSTTRGNAAIRTYMLHYYKEPASFASFLYVNHLLQAEGVRIGMEAHRRAMPYCMGTLYWQVNDCWPAASWSGIDYYGRWKALHYYAKKAFEPLLVSNTIEKGQLNTYIVSDLLKDEKLQLEASLMDFDGKVLWRKTIPVTAKANSSAVHYRIAPAELLKGADTSRVIFYTKLIKNGQFAGDNLFYFAKPKSLSLGDPGLQTEVNEKNGVISVTLHPQRLAKNVFLFLDTDNTSHFSDNYFDIVPNEKKTVILTTNKTLQQVRDGLKVQTLRDADKQ</sequence>
<dbReference type="InterPro" id="IPR041625">
    <property type="entry name" value="Beta-mannosidase_Ig"/>
</dbReference>
<feature type="domain" description="Beta-mannosidase-like galactose-binding" evidence="16">
    <location>
        <begin position="17"/>
        <end position="188"/>
    </location>
</feature>
<evidence type="ECO:0000256" key="8">
    <source>
        <dbReference type="ARBA" id="ARBA00023180"/>
    </source>
</evidence>
<dbReference type="InterPro" id="IPR013783">
    <property type="entry name" value="Ig-like_fold"/>
</dbReference>
<dbReference type="Pfam" id="PF22666">
    <property type="entry name" value="Glyco_hydro_2_N2"/>
    <property type="match status" value="1"/>
</dbReference>
<dbReference type="InterPro" id="IPR036156">
    <property type="entry name" value="Beta-gal/glucu_dom_sf"/>
</dbReference>
<dbReference type="Gene3D" id="3.20.20.80">
    <property type="entry name" value="Glycosidases"/>
    <property type="match status" value="1"/>
</dbReference>
<keyword evidence="8" id="KW-0325">Glycoprotein</keyword>
<feature type="domain" description="Glycoside hydrolase family 2 immunoglobulin-like beta-sandwich" evidence="13">
    <location>
        <begin position="203"/>
        <end position="304"/>
    </location>
</feature>
<protein>
    <recommendedName>
        <fullName evidence="11">Beta-mannosidase B</fullName>
        <ecNumber evidence="5">3.2.1.25</ecNumber>
    </recommendedName>
    <alternativeName>
        <fullName evidence="12">Mannanase B</fullName>
    </alternativeName>
</protein>